<evidence type="ECO:0000256" key="7">
    <source>
        <dbReference type="SAM" id="MobiDB-lite"/>
    </source>
</evidence>
<dbReference type="Gene3D" id="3.40.50.1000">
    <property type="entry name" value="HAD superfamily/HAD-like"/>
    <property type="match status" value="4"/>
</dbReference>
<dbReference type="InterPro" id="IPR003959">
    <property type="entry name" value="ATPase_AAA_core"/>
</dbReference>
<dbReference type="SUPFAM" id="SSF56784">
    <property type="entry name" value="HAD-like"/>
    <property type="match status" value="2"/>
</dbReference>
<comment type="similarity">
    <text evidence="2">Belongs to the activator 1 large subunit family.</text>
</comment>
<evidence type="ECO:0000256" key="2">
    <source>
        <dbReference type="ARBA" id="ARBA00006116"/>
    </source>
</evidence>
<evidence type="ECO:0000256" key="3">
    <source>
        <dbReference type="ARBA" id="ARBA00022705"/>
    </source>
</evidence>
<reference evidence="9 10" key="1">
    <citation type="journal article" date="2019" name="Sci. Rep.">
        <title>Comparative genomics of chytrid fungi reveal insights into the obligate biotrophic and pathogenic lifestyle of Synchytrium endobioticum.</title>
        <authorList>
            <person name="van de Vossenberg B.T.L.H."/>
            <person name="Warris S."/>
            <person name="Nguyen H.D.T."/>
            <person name="van Gent-Pelzer M.P.E."/>
            <person name="Joly D.L."/>
            <person name="van de Geest H.C."/>
            <person name="Bonants P.J.M."/>
            <person name="Smith D.S."/>
            <person name="Levesque C.A."/>
            <person name="van der Lee T.A.J."/>
        </authorList>
    </citation>
    <scope>NUCLEOTIDE SEQUENCE [LARGE SCALE GENOMIC DNA]</scope>
    <source>
        <strain evidence="9 10">JEL517</strain>
    </source>
</reference>
<comment type="subcellular location">
    <subcellularLocation>
        <location evidence="1">Nucleus</location>
    </subcellularLocation>
</comment>
<evidence type="ECO:0000313" key="10">
    <source>
        <dbReference type="Proteomes" id="UP000319731"/>
    </source>
</evidence>
<dbReference type="InterPro" id="IPR023214">
    <property type="entry name" value="HAD_sf"/>
</dbReference>
<gene>
    <name evidence="9" type="ORF">SmJEL517_g00196</name>
</gene>
<feature type="compositionally biased region" description="Basic and acidic residues" evidence="7">
    <location>
        <begin position="802"/>
        <end position="822"/>
    </location>
</feature>
<feature type="compositionally biased region" description="Polar residues" evidence="7">
    <location>
        <begin position="1216"/>
        <end position="1227"/>
    </location>
</feature>
<dbReference type="RefSeq" id="XP_031028092.1">
    <property type="nucleotide sequence ID" value="XM_031166126.1"/>
</dbReference>
<dbReference type="PANTHER" id="PTHR23389:SF6">
    <property type="entry name" value="REPLICATION FACTOR C SUBUNIT 1"/>
    <property type="match status" value="1"/>
</dbReference>
<dbReference type="Pfam" id="PF25361">
    <property type="entry name" value="AAA_lid_RFC1"/>
    <property type="match status" value="1"/>
</dbReference>
<dbReference type="Gene3D" id="1.10.8.60">
    <property type="match status" value="1"/>
</dbReference>
<dbReference type="NCBIfam" id="TIGR01456">
    <property type="entry name" value="CECR5"/>
    <property type="match status" value="2"/>
</dbReference>
<dbReference type="SMART" id="SM00382">
    <property type="entry name" value="AAA"/>
    <property type="match status" value="1"/>
</dbReference>
<name>A0A507CG83_9FUNG</name>
<evidence type="ECO:0000259" key="8">
    <source>
        <dbReference type="PROSITE" id="PS50172"/>
    </source>
</evidence>
<feature type="compositionally biased region" description="Low complexity" evidence="7">
    <location>
        <begin position="1800"/>
        <end position="1820"/>
    </location>
</feature>
<dbReference type="NCBIfam" id="TIGR01460">
    <property type="entry name" value="HAD-SF-IIA"/>
    <property type="match status" value="2"/>
</dbReference>
<dbReference type="FunFam" id="3.40.50.300:FF:000395">
    <property type="entry name" value="Replication factor C subunit 1"/>
    <property type="match status" value="1"/>
</dbReference>
<feature type="compositionally biased region" description="Low complexity" evidence="7">
    <location>
        <begin position="930"/>
        <end position="940"/>
    </location>
</feature>
<dbReference type="GeneID" id="42001423"/>
<dbReference type="GO" id="GO:0003689">
    <property type="term" value="F:DNA clamp loader activity"/>
    <property type="evidence" value="ECO:0007669"/>
    <property type="project" value="InterPro"/>
</dbReference>
<accession>A0A507CG83</accession>
<dbReference type="PANTHER" id="PTHR23389">
    <property type="entry name" value="CHROMOSOME TRANSMISSION FIDELITY FACTOR 18"/>
    <property type="match status" value="1"/>
</dbReference>
<dbReference type="InterPro" id="IPR003593">
    <property type="entry name" value="AAA+_ATPase"/>
</dbReference>
<feature type="compositionally biased region" description="Basic and acidic residues" evidence="7">
    <location>
        <begin position="1007"/>
        <end position="1057"/>
    </location>
</feature>
<dbReference type="Pfam" id="PF13242">
    <property type="entry name" value="Hydrolase_like"/>
    <property type="match status" value="2"/>
</dbReference>
<evidence type="ECO:0000256" key="6">
    <source>
        <dbReference type="ARBA" id="ARBA00023242"/>
    </source>
</evidence>
<feature type="compositionally biased region" description="Low complexity" evidence="7">
    <location>
        <begin position="948"/>
        <end position="969"/>
    </location>
</feature>
<feature type="compositionally biased region" description="Acidic residues" evidence="7">
    <location>
        <begin position="885"/>
        <end position="895"/>
    </location>
</feature>
<dbReference type="GO" id="GO:0005634">
    <property type="term" value="C:nucleus"/>
    <property type="evidence" value="ECO:0007669"/>
    <property type="project" value="UniProtKB-SubCell"/>
</dbReference>
<dbReference type="SUPFAM" id="SSF48019">
    <property type="entry name" value="post-AAA+ oligomerization domain-like"/>
    <property type="match status" value="1"/>
</dbReference>
<dbReference type="CDD" id="cd00009">
    <property type="entry name" value="AAA"/>
    <property type="match status" value="1"/>
</dbReference>
<dbReference type="Pfam" id="PF00004">
    <property type="entry name" value="AAA"/>
    <property type="match status" value="1"/>
</dbReference>
<dbReference type="InterPro" id="IPR036420">
    <property type="entry name" value="BRCT_dom_sf"/>
</dbReference>
<evidence type="ECO:0000256" key="5">
    <source>
        <dbReference type="ARBA" id="ARBA00022840"/>
    </source>
</evidence>
<feature type="region of interest" description="Disordered" evidence="7">
    <location>
        <begin position="1744"/>
        <end position="1831"/>
    </location>
</feature>
<sequence length="1831" mass="200954">MFVRSCRPLQKFSTSFLPLSRFISTPRGHAQHVGVVFDIDGVLLRGKDKLESAKEAMSLIKKHEIPFVLLTNGGSMLESQKAEQVSKVLGVEISGDQVILSHTPFRALASRYQNDLVLWVGPDSVKDVAQNYGFNRVVVPEDILRWNNATWPFKEVHQEVNSSIDFAKESFAAVFVAHDSYDWGRDSQLIIDILRSKDGVIGTLQSRSDFIQEIPIFFSNPDFIFSGKWNIPRFAQGAFAITLKVLYKELTKTDLVHTTYGKPNPTAYEYCTKVMETLGKKPMTYYAIGDNPASDIAGANMMGWHSILVKTGVWNAEQHGHDHNATTVVHDVLEAVHFIIKTENLITSHPGNHAHHVGVVFDIDGVLLHGKAKVESAKEALNLIKNLEIPFVLLTNGGGVTEEEKAKKVSKKLGFEISGDQVIMAHTPMKRLASRYQDDLVLWIGPDEIKDVAHHYGFNRVVLSDDIMRWNKSIYPFRQIQEVHGSIDFSKECIGAVFVAHDSQDWGRDIQLIVDILRSKHGVLGTWQSASDFTQQIPVYFANPDFVFSNKWGPDRLSQGAFAMTLKMIYKELTKTDLIHSSFGKPYLPAYEHAKMVMESLGKKPMVYYGIGDNPASDIAGANMMGWHSILVETGVWSSEEHGNNHNASAVVHDVLEAVNYIIKNENLYHLSSQENATCLEHREHHYRIGLDDLNISRAVTSLILVEIMSQKSIFNFFPKSDGTKMTESEPKSNKKKKNDEPLIVDSDDSDDGRKKKKRKSVGSSKSKKAVVSSDDDDDIEKPKSKKKKVAKVVVDDDSDFEEAKKPVAKEAAKGPKKRPADDEPPTAAPALVVKKPKVEPPPLKEVTTSSFFGKSEIKQVDTTLVKKAPPKPKPAPVADKPLDDFVDDDLDEATIEQMFKEAESKSQSQSTSVKDDIDDNDDFQEPSQPASKLAKSKLPSSPPPSQKAPSSPSKAGNSSKLPSSPSKSATVADSKPATKRPLPWLKPDPAALDKQVGASSSAEASPVRKVDSVKAESPLKKVASPKKEAAVKKDNVVNSEDSLKKEESVKKGKGKDEDNEDGDEEEKELKKKANFWAIQNRRAQGPAAPGSKPIPEGAENCLLVGISNLTFVFTGDLSSISRDDAKQLVERYGARVTSAVSGKTTYLVVGEEPGESKTKKATELKVKILDEDGLFELIATRPGKDGSAPEKKKSAATIKKEKEIIKSVNEAQKAASTPVASASGNVSRPPPPSGLWTDKYKPKSYSEVLGNKGIIEKLAKWLKDWHSSTKNAKEPKAALLSGPPGLGKTTAAHLVANMEGYEALEFNASDTRSKRKIHDLLAELTDGGKSMTDFFTVDGKGKGASKQANRQKQLIIMDEVDGMSGGDRGGSQELIKLIKTTNIPIVCICNDRQSTKVKSLANYCLDLKFRKISADGPTTMRLTAIATAEGLSINQNAFKSLLECTNGDIRQVLNVMETWRLSHKSMSYDETKTLAEKNYVLGPWQVMDKYFHGPAFRSMTVPEKIELYYNDFDLLPLFVQENYLRQEPALVNEMAGSSFDDRACATMDCMSLAAESIAFGDVISASIRSRQNWSLMPAHSVYSCVIPAFFTHGKAVQAAGSWSSYSFPSWLGKNSSQTKNARLLKELQIHMRPRVSADKKEIRQSYFGALVPRLTKPLLDNGSNGVDEVIDVMDEYYLNKEDWETILDLTIGGDKLLKSIDPSAKSAFTRIYNKRLHPTALISAEIPISKKRVKEAQPDFEDLVDAGDDEDGGDEADGGVTLGSDDSPEDEDATDLAADKMVKQKSGKGSAAGKGTGKGASKTTLSKGLGKAGSSKSKAGGSGASKGKKK</sequence>
<dbReference type="InterPro" id="IPR006357">
    <property type="entry name" value="HAD-SF_hydro_IIA"/>
</dbReference>
<dbReference type="InterPro" id="IPR006353">
    <property type="entry name" value="HAD-SF_hydro_IIA_CECR5"/>
</dbReference>
<dbReference type="GO" id="GO:0005524">
    <property type="term" value="F:ATP binding"/>
    <property type="evidence" value="ECO:0007669"/>
    <property type="project" value="UniProtKB-KW"/>
</dbReference>
<dbReference type="InterPro" id="IPR008921">
    <property type="entry name" value="DNA_pol3_clamp-load_cplx_C"/>
</dbReference>
<evidence type="ECO:0000313" key="9">
    <source>
        <dbReference type="EMBL" id="TPX38378.1"/>
    </source>
</evidence>
<evidence type="ECO:0000256" key="4">
    <source>
        <dbReference type="ARBA" id="ARBA00022741"/>
    </source>
</evidence>
<dbReference type="OrthoDB" id="446168at2759"/>
<dbReference type="InterPro" id="IPR027417">
    <property type="entry name" value="P-loop_NTPase"/>
</dbReference>
<dbReference type="Gene3D" id="3.40.50.10190">
    <property type="entry name" value="BRCT domain"/>
    <property type="match status" value="1"/>
</dbReference>
<dbReference type="STRING" id="1806994.A0A507CG83"/>
<dbReference type="PROSITE" id="PS50172">
    <property type="entry name" value="BRCT"/>
    <property type="match status" value="1"/>
</dbReference>
<dbReference type="GO" id="GO:0006271">
    <property type="term" value="P:DNA strand elongation involved in DNA replication"/>
    <property type="evidence" value="ECO:0007669"/>
    <property type="project" value="UniProtKB-ARBA"/>
</dbReference>
<dbReference type="Pfam" id="PF00533">
    <property type="entry name" value="BRCT"/>
    <property type="match status" value="1"/>
</dbReference>
<protein>
    <recommendedName>
        <fullName evidence="8">BRCT domain-containing protein</fullName>
    </recommendedName>
</protein>
<dbReference type="SMART" id="SM00292">
    <property type="entry name" value="BRCT"/>
    <property type="match status" value="1"/>
</dbReference>
<dbReference type="SUPFAM" id="SSF52113">
    <property type="entry name" value="BRCT domain"/>
    <property type="match status" value="1"/>
</dbReference>
<dbReference type="GO" id="GO:0005663">
    <property type="term" value="C:DNA replication factor C complex"/>
    <property type="evidence" value="ECO:0007669"/>
    <property type="project" value="InterPro"/>
</dbReference>
<dbReference type="InterPro" id="IPR001357">
    <property type="entry name" value="BRCT_dom"/>
</dbReference>
<dbReference type="InterPro" id="IPR013725">
    <property type="entry name" value="DNA_replication_fac_RFC1_C"/>
</dbReference>
<dbReference type="Pfam" id="PF13344">
    <property type="entry name" value="Hydrolase_6"/>
    <property type="match status" value="2"/>
</dbReference>
<dbReference type="GO" id="GO:0016887">
    <property type="term" value="F:ATP hydrolysis activity"/>
    <property type="evidence" value="ECO:0007669"/>
    <property type="project" value="InterPro"/>
</dbReference>
<dbReference type="FunFam" id="3.40.50.10190:FF:000001">
    <property type="entry name" value="Replication factor C subunit 1"/>
    <property type="match status" value="1"/>
</dbReference>
<keyword evidence="10" id="KW-1185">Reference proteome</keyword>
<dbReference type="SUPFAM" id="SSF52540">
    <property type="entry name" value="P-loop containing nucleoside triphosphate hydrolases"/>
    <property type="match status" value="1"/>
</dbReference>
<feature type="compositionally biased region" description="Acidic residues" evidence="7">
    <location>
        <begin position="1058"/>
        <end position="1067"/>
    </location>
</feature>
<feature type="compositionally biased region" description="Basic residues" evidence="7">
    <location>
        <begin position="755"/>
        <end position="769"/>
    </location>
</feature>
<dbReference type="GO" id="GO:0003677">
    <property type="term" value="F:DNA binding"/>
    <property type="evidence" value="ECO:0007669"/>
    <property type="project" value="InterPro"/>
</dbReference>
<evidence type="ECO:0000256" key="1">
    <source>
        <dbReference type="ARBA" id="ARBA00004123"/>
    </source>
</evidence>
<keyword evidence="5" id="KW-0067">ATP-binding</keyword>
<feature type="region of interest" description="Disordered" evidence="7">
    <location>
        <begin position="720"/>
        <end position="1073"/>
    </location>
</feature>
<dbReference type="EMBL" id="QEAO01000001">
    <property type="protein sequence ID" value="TPX38378.1"/>
    <property type="molecule type" value="Genomic_DNA"/>
</dbReference>
<dbReference type="Gene3D" id="1.20.272.10">
    <property type="match status" value="1"/>
</dbReference>
<feature type="domain" description="BRCT" evidence="8">
    <location>
        <begin position="1107"/>
        <end position="1182"/>
    </location>
</feature>
<proteinExistence type="inferred from homology"/>
<feature type="compositionally biased region" description="Basic and acidic residues" evidence="7">
    <location>
        <begin position="722"/>
        <end position="741"/>
    </location>
</feature>
<dbReference type="Gene3D" id="3.40.50.300">
    <property type="entry name" value="P-loop containing nucleotide triphosphate hydrolases"/>
    <property type="match status" value="1"/>
</dbReference>
<keyword evidence="4" id="KW-0547">Nucleotide-binding</keyword>
<dbReference type="Pfam" id="PF08519">
    <property type="entry name" value="RFC1"/>
    <property type="match status" value="1"/>
</dbReference>
<keyword evidence="3" id="KW-0235">DNA replication</keyword>
<organism evidence="9 10">
    <name type="scientific">Synchytrium microbalum</name>
    <dbReference type="NCBI Taxonomy" id="1806994"/>
    <lineage>
        <taxon>Eukaryota</taxon>
        <taxon>Fungi</taxon>
        <taxon>Fungi incertae sedis</taxon>
        <taxon>Chytridiomycota</taxon>
        <taxon>Chytridiomycota incertae sedis</taxon>
        <taxon>Chytridiomycetes</taxon>
        <taxon>Synchytriales</taxon>
        <taxon>Synchytriaceae</taxon>
        <taxon>Synchytrium</taxon>
    </lineage>
</organism>
<feature type="compositionally biased region" description="Acidic residues" evidence="7">
    <location>
        <begin position="1744"/>
        <end position="1758"/>
    </location>
</feature>
<dbReference type="Proteomes" id="UP000319731">
    <property type="component" value="Unassembled WGS sequence"/>
</dbReference>
<dbReference type="CDD" id="cd17752">
    <property type="entry name" value="BRCT_RFC1"/>
    <property type="match status" value="1"/>
</dbReference>
<dbReference type="InterPro" id="IPR036412">
    <property type="entry name" value="HAD-like_sf"/>
</dbReference>
<feature type="region of interest" description="Disordered" evidence="7">
    <location>
        <begin position="1216"/>
        <end position="1239"/>
    </location>
</feature>
<keyword evidence="6" id="KW-0539">Nucleus</keyword>
<comment type="caution">
    <text evidence="9">The sequence shown here is derived from an EMBL/GenBank/DDBJ whole genome shotgun (WGS) entry which is preliminary data.</text>
</comment>